<dbReference type="InterPro" id="IPR052027">
    <property type="entry name" value="PspC"/>
</dbReference>
<dbReference type="PANTHER" id="PTHR33885:SF3">
    <property type="entry name" value="PHAGE SHOCK PROTEIN C"/>
    <property type="match status" value="1"/>
</dbReference>
<evidence type="ECO:0000256" key="6">
    <source>
        <dbReference type="SAM" id="Phobius"/>
    </source>
</evidence>
<evidence type="ECO:0000256" key="1">
    <source>
        <dbReference type="ARBA" id="ARBA00004162"/>
    </source>
</evidence>
<evidence type="ECO:0000256" key="3">
    <source>
        <dbReference type="ARBA" id="ARBA00022692"/>
    </source>
</evidence>
<dbReference type="Pfam" id="PF04024">
    <property type="entry name" value="PspC"/>
    <property type="match status" value="1"/>
</dbReference>
<keyword evidence="9" id="KW-1185">Reference proteome</keyword>
<dbReference type="RefSeq" id="WP_116190620.1">
    <property type="nucleotide sequence ID" value="NZ_QTTN01000024.1"/>
</dbReference>
<accession>A0A3D9RI30</accession>
<dbReference type="Proteomes" id="UP000256304">
    <property type="component" value="Unassembled WGS sequence"/>
</dbReference>
<evidence type="ECO:0000313" key="9">
    <source>
        <dbReference type="Proteomes" id="UP000256304"/>
    </source>
</evidence>
<sequence length="77" mass="8376">MKKLFRSTMDRKFTGLAGGIGEWLGVDPTIIRIVLIASGVFSFGTTLLLYVIASVLVPKAPFEVIPPPPSSSFRYFG</sequence>
<keyword evidence="5 6" id="KW-0472">Membrane</keyword>
<dbReference type="AlphaFoldDB" id="A0A3D9RI30"/>
<evidence type="ECO:0000313" key="8">
    <source>
        <dbReference type="EMBL" id="REE78739.1"/>
    </source>
</evidence>
<reference evidence="8 9" key="1">
    <citation type="submission" date="2018-08" db="EMBL/GenBank/DDBJ databases">
        <title>Genomic Encyclopedia of Type Strains, Phase III (KMG-III): the genomes of soil and plant-associated and newly described type strains.</title>
        <authorList>
            <person name="Whitman W."/>
        </authorList>
    </citation>
    <scope>NUCLEOTIDE SEQUENCE [LARGE SCALE GENOMIC DNA]</scope>
    <source>
        <strain evidence="8 9">CGMCC 1.10966</strain>
    </source>
</reference>
<dbReference type="OrthoDB" id="9815286at2"/>
<comment type="caution">
    <text evidence="8">The sequence shown here is derived from an EMBL/GenBank/DDBJ whole genome shotgun (WGS) entry which is preliminary data.</text>
</comment>
<organism evidence="8 9">
    <name type="scientific">Paenibacillus taihuensis</name>
    <dbReference type="NCBI Taxonomy" id="1156355"/>
    <lineage>
        <taxon>Bacteria</taxon>
        <taxon>Bacillati</taxon>
        <taxon>Bacillota</taxon>
        <taxon>Bacilli</taxon>
        <taxon>Bacillales</taxon>
        <taxon>Paenibacillaceae</taxon>
        <taxon>Paenibacillus</taxon>
    </lineage>
</organism>
<protein>
    <submittedName>
        <fullName evidence="8">Phage shock protein C (PspC) family protein</fullName>
    </submittedName>
</protein>
<evidence type="ECO:0000259" key="7">
    <source>
        <dbReference type="Pfam" id="PF04024"/>
    </source>
</evidence>
<keyword evidence="4 6" id="KW-1133">Transmembrane helix</keyword>
<keyword evidence="2" id="KW-1003">Cell membrane</keyword>
<comment type="subcellular location">
    <subcellularLocation>
        <location evidence="1">Cell membrane</location>
        <topology evidence="1">Single-pass membrane protein</topology>
    </subcellularLocation>
</comment>
<evidence type="ECO:0000256" key="2">
    <source>
        <dbReference type="ARBA" id="ARBA00022475"/>
    </source>
</evidence>
<keyword evidence="3 6" id="KW-0812">Transmembrane</keyword>
<name>A0A3D9RI30_9BACL</name>
<feature type="domain" description="Phage shock protein PspC N-terminal" evidence="7">
    <location>
        <begin position="2"/>
        <end position="60"/>
    </location>
</feature>
<evidence type="ECO:0000256" key="5">
    <source>
        <dbReference type="ARBA" id="ARBA00023136"/>
    </source>
</evidence>
<dbReference type="PANTHER" id="PTHR33885">
    <property type="entry name" value="PHAGE SHOCK PROTEIN C"/>
    <property type="match status" value="1"/>
</dbReference>
<dbReference type="EMBL" id="QTTN01000024">
    <property type="protein sequence ID" value="REE78739.1"/>
    <property type="molecule type" value="Genomic_DNA"/>
</dbReference>
<dbReference type="InterPro" id="IPR007168">
    <property type="entry name" value="Phageshock_PspC_N"/>
</dbReference>
<feature type="transmembrane region" description="Helical" evidence="6">
    <location>
        <begin position="33"/>
        <end position="57"/>
    </location>
</feature>
<proteinExistence type="predicted"/>
<evidence type="ECO:0000256" key="4">
    <source>
        <dbReference type="ARBA" id="ARBA00022989"/>
    </source>
</evidence>
<gene>
    <name evidence="8" type="ORF">A8990_12414</name>
</gene>
<dbReference type="GO" id="GO:0005886">
    <property type="term" value="C:plasma membrane"/>
    <property type="evidence" value="ECO:0007669"/>
    <property type="project" value="UniProtKB-SubCell"/>
</dbReference>